<reference evidence="1 2" key="1">
    <citation type="submission" date="2016-09" db="EMBL/GenBank/DDBJ databases">
        <authorList>
            <person name="Capua I."/>
            <person name="De Benedictis P."/>
            <person name="Joannis T."/>
            <person name="Lombin L.H."/>
            <person name="Cattoli G."/>
        </authorList>
    </citation>
    <scope>NUCLEOTIDE SEQUENCE [LARGE SCALE GENOMIC DNA]</scope>
    <source>
        <strain evidence="1 2">NRS-1</strain>
    </source>
</reference>
<comment type="caution">
    <text evidence="1">The sequence shown here is derived from an EMBL/GenBank/DDBJ whole genome shotgun (WGS) entry which is preliminary data.</text>
</comment>
<proteinExistence type="predicted"/>
<accession>A0A1E5UHF4</accession>
<gene>
    <name evidence="1" type="ORF">BHF72_1065</name>
</gene>
<evidence type="ECO:0000313" key="2">
    <source>
        <dbReference type="Proteomes" id="UP000095601"/>
    </source>
</evidence>
<evidence type="ECO:0000313" key="1">
    <source>
        <dbReference type="EMBL" id="OEL12311.1"/>
    </source>
</evidence>
<dbReference type="Proteomes" id="UP000095601">
    <property type="component" value="Unassembled WGS sequence"/>
</dbReference>
<dbReference type="AlphaFoldDB" id="A0A1E5UHF4"/>
<keyword evidence="2" id="KW-1185">Reference proteome</keyword>
<sequence>MHPTEKNARKETQYFLHINNNELFLDFLKIGIFFEIKRGQKKSLNF</sequence>
<protein>
    <submittedName>
        <fullName evidence="1">Uncharacterized protein</fullName>
    </submittedName>
</protein>
<organism evidence="1 2">
    <name type="scientific">Cloacibacterium normanense</name>
    <dbReference type="NCBI Taxonomy" id="237258"/>
    <lineage>
        <taxon>Bacteria</taxon>
        <taxon>Pseudomonadati</taxon>
        <taxon>Bacteroidota</taxon>
        <taxon>Flavobacteriia</taxon>
        <taxon>Flavobacteriales</taxon>
        <taxon>Weeksellaceae</taxon>
    </lineage>
</organism>
<dbReference type="EMBL" id="MKGI01000005">
    <property type="protein sequence ID" value="OEL12311.1"/>
    <property type="molecule type" value="Genomic_DNA"/>
</dbReference>
<name>A0A1E5UHF4_9FLAO</name>